<protein>
    <submittedName>
        <fullName evidence="2">Unannotated protein</fullName>
    </submittedName>
</protein>
<gene>
    <name evidence="2" type="ORF">UFOPK3547_01353</name>
</gene>
<evidence type="ECO:0000313" key="2">
    <source>
        <dbReference type="EMBL" id="CAB4346421.1"/>
    </source>
</evidence>
<reference evidence="2" key="1">
    <citation type="submission" date="2020-05" db="EMBL/GenBank/DDBJ databases">
        <authorList>
            <person name="Chiriac C."/>
            <person name="Salcher M."/>
            <person name="Ghai R."/>
            <person name="Kavagutti S V."/>
        </authorList>
    </citation>
    <scope>NUCLEOTIDE SEQUENCE</scope>
</reference>
<evidence type="ECO:0000256" key="1">
    <source>
        <dbReference type="SAM" id="MobiDB-lite"/>
    </source>
</evidence>
<sequence length="256" mass="27780">MVLDHVANRADGVIETSARLNAKVLGHRDLNLTNVVAVPDRLEECIGEAEEEDVLDRGLAQEMVDAEDPLLGEDGVKVVVQLLRRCEVAAERLLDNDPGLVGKPDVTEVPDDRTEERRRDRQVVNRTLGAAKLILELKEGLVLGVLAAGVSQQPAELLESRLVEAVRAGFKALLGALAKQVHVAALACHANHGHVEFAVDDHPLQGREDLLVGEVAGGAEYNQRVALLWLCHYLLPAGFSSWPPNSLRIADSSRFA</sequence>
<feature type="compositionally biased region" description="Basic and acidic residues" evidence="1">
    <location>
        <begin position="110"/>
        <end position="120"/>
    </location>
</feature>
<proteinExistence type="predicted"/>
<feature type="region of interest" description="Disordered" evidence="1">
    <location>
        <begin position="100"/>
        <end position="120"/>
    </location>
</feature>
<dbReference type="EMBL" id="CAESAN010000128">
    <property type="protein sequence ID" value="CAB4346421.1"/>
    <property type="molecule type" value="Genomic_DNA"/>
</dbReference>
<organism evidence="2">
    <name type="scientific">freshwater metagenome</name>
    <dbReference type="NCBI Taxonomy" id="449393"/>
    <lineage>
        <taxon>unclassified sequences</taxon>
        <taxon>metagenomes</taxon>
        <taxon>ecological metagenomes</taxon>
    </lineage>
</organism>
<name>A0A6J5ZVK3_9ZZZZ</name>
<dbReference type="AlphaFoldDB" id="A0A6J5ZVK3"/>
<accession>A0A6J5ZVK3</accession>